<keyword evidence="1" id="KW-0732">Signal</keyword>
<feature type="non-terminal residue" evidence="2">
    <location>
        <position position="1"/>
    </location>
</feature>
<evidence type="ECO:0000256" key="1">
    <source>
        <dbReference type="SAM" id="SignalP"/>
    </source>
</evidence>
<protein>
    <submittedName>
        <fullName evidence="2">Uncharacterized protein</fullName>
    </submittedName>
</protein>
<feature type="chain" id="PRO_5044884789" evidence="1">
    <location>
        <begin position="22"/>
        <end position="78"/>
    </location>
</feature>
<dbReference type="EMBL" id="JBJQND010000002">
    <property type="protein sequence ID" value="KAL3884697.1"/>
    <property type="molecule type" value="Genomic_DNA"/>
</dbReference>
<feature type="signal peptide" evidence="1">
    <location>
        <begin position="1"/>
        <end position="21"/>
    </location>
</feature>
<gene>
    <name evidence="2" type="ORF">ACJMK2_024809</name>
</gene>
<organism evidence="2 3">
    <name type="scientific">Sinanodonta woodiana</name>
    <name type="common">Chinese pond mussel</name>
    <name type="synonym">Anodonta woodiana</name>
    <dbReference type="NCBI Taxonomy" id="1069815"/>
    <lineage>
        <taxon>Eukaryota</taxon>
        <taxon>Metazoa</taxon>
        <taxon>Spiralia</taxon>
        <taxon>Lophotrochozoa</taxon>
        <taxon>Mollusca</taxon>
        <taxon>Bivalvia</taxon>
        <taxon>Autobranchia</taxon>
        <taxon>Heteroconchia</taxon>
        <taxon>Palaeoheterodonta</taxon>
        <taxon>Unionida</taxon>
        <taxon>Unionoidea</taxon>
        <taxon>Unionidae</taxon>
        <taxon>Unioninae</taxon>
        <taxon>Sinanodonta</taxon>
    </lineage>
</organism>
<accession>A0ABD3XF03</accession>
<reference evidence="2 3" key="1">
    <citation type="submission" date="2024-11" db="EMBL/GenBank/DDBJ databases">
        <title>Chromosome-level genome assembly of the freshwater bivalve Anodonta woodiana.</title>
        <authorList>
            <person name="Chen X."/>
        </authorList>
    </citation>
    <scope>NUCLEOTIDE SEQUENCE [LARGE SCALE GENOMIC DNA]</scope>
    <source>
        <strain evidence="2">MN2024</strain>
        <tissue evidence="2">Gills</tissue>
    </source>
</reference>
<proteinExistence type="predicted"/>
<dbReference type="Proteomes" id="UP001634394">
    <property type="component" value="Unassembled WGS sequence"/>
</dbReference>
<dbReference type="AlphaFoldDB" id="A0ABD3XF03"/>
<sequence>EMKSGILMILLTCMLFQTYYSCSICNQNKPCHCACEDEAASCRAYCRTITGSVVLNVNKINQCYDNCFAAFQNCLNRC</sequence>
<evidence type="ECO:0000313" key="3">
    <source>
        <dbReference type="Proteomes" id="UP001634394"/>
    </source>
</evidence>
<comment type="caution">
    <text evidence="2">The sequence shown here is derived from an EMBL/GenBank/DDBJ whole genome shotgun (WGS) entry which is preliminary data.</text>
</comment>
<evidence type="ECO:0000313" key="2">
    <source>
        <dbReference type="EMBL" id="KAL3884697.1"/>
    </source>
</evidence>
<keyword evidence="3" id="KW-1185">Reference proteome</keyword>
<name>A0ABD3XF03_SINWO</name>